<proteinExistence type="predicted"/>
<dbReference type="EMBL" id="JAQLKE010000041">
    <property type="protein sequence ID" value="MDB7085502.1"/>
    <property type="molecule type" value="Genomic_DNA"/>
</dbReference>
<name>A0AB35ILY3_9FIRM</name>
<dbReference type="Pfam" id="PF01202">
    <property type="entry name" value="SKI"/>
    <property type="match status" value="1"/>
</dbReference>
<dbReference type="GO" id="GO:0016301">
    <property type="term" value="F:kinase activity"/>
    <property type="evidence" value="ECO:0007669"/>
    <property type="project" value="UniProtKB-KW"/>
</dbReference>
<protein>
    <submittedName>
        <fullName evidence="1">Shikimate kinase</fullName>
    </submittedName>
</protein>
<organism evidence="1 2">
    <name type="scientific">Thomasclavelia ramosa</name>
    <dbReference type="NCBI Taxonomy" id="1547"/>
    <lineage>
        <taxon>Bacteria</taxon>
        <taxon>Bacillati</taxon>
        <taxon>Bacillota</taxon>
        <taxon>Erysipelotrichia</taxon>
        <taxon>Erysipelotrichales</taxon>
        <taxon>Coprobacillaceae</taxon>
        <taxon>Thomasclavelia</taxon>
    </lineage>
</organism>
<evidence type="ECO:0000313" key="2">
    <source>
        <dbReference type="Proteomes" id="UP001211987"/>
    </source>
</evidence>
<dbReference type="AlphaFoldDB" id="A0AB35ILY3"/>
<keyword evidence="1" id="KW-0808">Transferase</keyword>
<sequence length="58" mass="6988">MQKTVKLNEIFQFNWYFFLTQYHFRDRESEACLDMAKLDGYIISTGGGVIKRKKTEKY</sequence>
<accession>A0AB35ILY3</accession>
<evidence type="ECO:0000313" key="1">
    <source>
        <dbReference type="EMBL" id="MDB7085502.1"/>
    </source>
</evidence>
<dbReference type="InterPro" id="IPR031322">
    <property type="entry name" value="Shikimate/glucono_kinase"/>
</dbReference>
<keyword evidence="1" id="KW-0418">Kinase</keyword>
<comment type="caution">
    <text evidence="1">The sequence shown here is derived from an EMBL/GenBank/DDBJ whole genome shotgun (WGS) entry which is preliminary data.</text>
</comment>
<reference evidence="1" key="1">
    <citation type="submission" date="2023-01" db="EMBL/GenBank/DDBJ databases">
        <title>Human gut microbiome strain richness.</title>
        <authorList>
            <person name="Chen-Liaw A."/>
        </authorList>
    </citation>
    <scope>NUCLEOTIDE SEQUENCE</scope>
    <source>
        <strain evidence="1">1001217st2_G6_1001217B_191108</strain>
    </source>
</reference>
<dbReference type="Proteomes" id="UP001211987">
    <property type="component" value="Unassembled WGS sequence"/>
</dbReference>
<gene>
    <name evidence="1" type="ORF">PM738_16970</name>
</gene>